<dbReference type="Proteomes" id="UP000267469">
    <property type="component" value="Unassembled WGS sequence"/>
</dbReference>
<dbReference type="InterPro" id="IPR011250">
    <property type="entry name" value="OMP/PagP_B-barrel"/>
</dbReference>
<dbReference type="RefSeq" id="WP_123217122.1">
    <property type="nucleotide sequence ID" value="NZ_RJTM01000109.1"/>
</dbReference>
<evidence type="ECO:0000313" key="3">
    <source>
        <dbReference type="EMBL" id="RNL82749.1"/>
    </source>
</evidence>
<evidence type="ECO:0000259" key="2">
    <source>
        <dbReference type="Pfam" id="PF13568"/>
    </source>
</evidence>
<sequence length="176" mass="18952">MKKIVLVIMAVIGVSLYGNAQSVHFGAKGGVNFANLNGDDADGFDGRTGFHIGLLAELGLTDKFSIQPEVLYSAQGAKLSDADLNLDYVNVPVLAKYYLTDGFSVQAGPQFGINVKDDFEGLETDVKSFEMSGAVGVEYKIGSFFAQGRYNFGLSDVSDENVKNSVFQLSVGYLFF</sequence>
<dbReference type="SUPFAM" id="SSF56925">
    <property type="entry name" value="OMPA-like"/>
    <property type="match status" value="1"/>
</dbReference>
<proteinExistence type="predicted"/>
<reference evidence="3 4" key="1">
    <citation type="submission" date="2018-10" db="EMBL/GenBank/DDBJ databases">
        <title>Sinomicrobium pectinilyticum sp. nov., a pectinase-producing bacterium isolated from alkaline and saline soil, and emended description of the genus Sinomicrobium.</title>
        <authorList>
            <person name="Cheng B."/>
            <person name="Li C."/>
            <person name="Lai Q."/>
            <person name="Du M."/>
            <person name="Shao Z."/>
            <person name="Xu P."/>
            <person name="Yang C."/>
        </authorList>
    </citation>
    <scope>NUCLEOTIDE SEQUENCE [LARGE SCALE GENOMIC DNA]</scope>
    <source>
        <strain evidence="3 4">5DNS001</strain>
    </source>
</reference>
<feature type="signal peptide" evidence="1">
    <location>
        <begin position="1"/>
        <end position="20"/>
    </location>
</feature>
<keyword evidence="4" id="KW-1185">Reference proteome</keyword>
<organism evidence="3 4">
    <name type="scientific">Sinomicrobium pectinilyticum</name>
    <dbReference type="NCBI Taxonomy" id="1084421"/>
    <lineage>
        <taxon>Bacteria</taxon>
        <taxon>Pseudomonadati</taxon>
        <taxon>Bacteroidota</taxon>
        <taxon>Flavobacteriia</taxon>
        <taxon>Flavobacteriales</taxon>
        <taxon>Flavobacteriaceae</taxon>
        <taxon>Sinomicrobium</taxon>
    </lineage>
</organism>
<dbReference type="OrthoDB" id="947434at2"/>
<dbReference type="AlphaFoldDB" id="A0A3N0E4P7"/>
<comment type="caution">
    <text evidence="3">The sequence shown here is derived from an EMBL/GenBank/DDBJ whole genome shotgun (WGS) entry which is preliminary data.</text>
</comment>
<feature type="domain" description="Outer membrane protein beta-barrel" evidence="2">
    <location>
        <begin position="19"/>
        <end position="158"/>
    </location>
</feature>
<protein>
    <submittedName>
        <fullName evidence="3">PorT family protein</fullName>
    </submittedName>
</protein>
<dbReference type="Pfam" id="PF13568">
    <property type="entry name" value="OMP_b-brl_2"/>
    <property type="match status" value="1"/>
</dbReference>
<accession>A0A3N0E4P7</accession>
<evidence type="ECO:0000313" key="4">
    <source>
        <dbReference type="Proteomes" id="UP000267469"/>
    </source>
</evidence>
<gene>
    <name evidence="3" type="ORF">ED312_16505</name>
</gene>
<evidence type="ECO:0000256" key="1">
    <source>
        <dbReference type="SAM" id="SignalP"/>
    </source>
</evidence>
<keyword evidence="1" id="KW-0732">Signal</keyword>
<dbReference type="InterPro" id="IPR025665">
    <property type="entry name" value="Beta-barrel_OMP_2"/>
</dbReference>
<feature type="chain" id="PRO_5018170381" evidence="1">
    <location>
        <begin position="21"/>
        <end position="176"/>
    </location>
</feature>
<name>A0A3N0E4P7_SINP1</name>
<dbReference type="EMBL" id="RJTM01000109">
    <property type="protein sequence ID" value="RNL82749.1"/>
    <property type="molecule type" value="Genomic_DNA"/>
</dbReference>